<keyword evidence="2" id="KW-1133">Transmembrane helix</keyword>
<evidence type="ECO:0000313" key="3">
    <source>
        <dbReference type="EMBL" id="WCO65394.1"/>
    </source>
</evidence>
<keyword evidence="2" id="KW-0472">Membrane</keyword>
<feature type="transmembrane region" description="Helical" evidence="2">
    <location>
        <begin position="24"/>
        <end position="45"/>
    </location>
</feature>
<feature type="transmembrane region" description="Helical" evidence="2">
    <location>
        <begin position="192"/>
        <end position="208"/>
    </location>
</feature>
<name>A0AAF0BUG5_9ACTN</name>
<reference evidence="3" key="1">
    <citation type="submission" date="2023-01" db="EMBL/GenBank/DDBJ databases">
        <title>The diversity of Class Acidimicrobiia in South China Sea sediment environments and the proposal of Iamia marina sp. nov., a novel species of the genus Iamia.</title>
        <authorList>
            <person name="He Y."/>
            <person name="Tian X."/>
        </authorList>
    </citation>
    <scope>NUCLEOTIDE SEQUENCE</scope>
    <source>
        <strain evidence="3">DSM 19957</strain>
    </source>
</reference>
<keyword evidence="4" id="KW-1185">Reference proteome</keyword>
<dbReference type="AlphaFoldDB" id="A0AAF0BUG5"/>
<protein>
    <submittedName>
        <fullName evidence="3">Uncharacterized protein</fullName>
    </submittedName>
</protein>
<dbReference type="Proteomes" id="UP001216390">
    <property type="component" value="Chromosome"/>
</dbReference>
<gene>
    <name evidence="3" type="ORF">PO878_12895</name>
</gene>
<accession>A0AAF0BUG5</accession>
<evidence type="ECO:0000256" key="2">
    <source>
        <dbReference type="SAM" id="Phobius"/>
    </source>
</evidence>
<evidence type="ECO:0000313" key="4">
    <source>
        <dbReference type="Proteomes" id="UP001216390"/>
    </source>
</evidence>
<dbReference type="EMBL" id="CP116942">
    <property type="protein sequence ID" value="WCO65394.1"/>
    <property type="molecule type" value="Genomic_DNA"/>
</dbReference>
<keyword evidence="2" id="KW-0812">Transmembrane</keyword>
<evidence type="ECO:0000256" key="1">
    <source>
        <dbReference type="SAM" id="MobiDB-lite"/>
    </source>
</evidence>
<feature type="region of interest" description="Disordered" evidence="1">
    <location>
        <begin position="231"/>
        <end position="272"/>
    </location>
</feature>
<feature type="transmembrane region" description="Helical" evidence="2">
    <location>
        <begin position="65"/>
        <end position="86"/>
    </location>
</feature>
<dbReference type="KEGG" id="ima:PO878_12895"/>
<dbReference type="RefSeq" id="WP_272734919.1">
    <property type="nucleotide sequence ID" value="NZ_CP116942.1"/>
</dbReference>
<proteinExistence type="predicted"/>
<organism evidence="3 4">
    <name type="scientific">Iamia majanohamensis</name>
    <dbReference type="NCBI Taxonomy" id="467976"/>
    <lineage>
        <taxon>Bacteria</taxon>
        <taxon>Bacillati</taxon>
        <taxon>Actinomycetota</taxon>
        <taxon>Acidimicrobiia</taxon>
        <taxon>Acidimicrobiales</taxon>
        <taxon>Iamiaceae</taxon>
        <taxon>Iamia</taxon>
    </lineage>
</organism>
<sequence>MASDAPAAAAAPASGPPSKAARNVVVVLAIGFFVLALAGDTFLLAVSDRYPEAFIAMNARNRNLVLVKSELTWWAFFGIATVRLLISDPLFFLLGRWYGDAGVRWIERRSATYGPIARTAERWFGKASYPLIVIAPNNYICLFAGAGGMSVPVFAVLNVVGTVGRLTVLWFVTDSVSEPLDVVRDFISANRLLVFGISLGLLGLSIWSERRAGGGEVRGLLHIDEEIAEIQAEEAEQAEGDPGSGTADDEGGRGVEVGPAAADDGEGRAPDP</sequence>